<dbReference type="Gene3D" id="1.20.1530.20">
    <property type="match status" value="1"/>
</dbReference>
<evidence type="ECO:0000256" key="6">
    <source>
        <dbReference type="ARBA" id="ARBA00022989"/>
    </source>
</evidence>
<evidence type="ECO:0000256" key="5">
    <source>
        <dbReference type="ARBA" id="ARBA00022692"/>
    </source>
</evidence>
<evidence type="ECO:0000256" key="8">
    <source>
        <dbReference type="ARBA" id="ARBA00023136"/>
    </source>
</evidence>
<keyword evidence="12" id="KW-1185">Reference proteome</keyword>
<dbReference type="InterPro" id="IPR006153">
    <property type="entry name" value="Cation/H_exchanger_TM"/>
</dbReference>
<keyword evidence="6 9" id="KW-1133">Transmembrane helix</keyword>
<evidence type="ECO:0000256" key="9">
    <source>
        <dbReference type="SAM" id="Phobius"/>
    </source>
</evidence>
<dbReference type="PANTHER" id="PTHR32507">
    <property type="entry name" value="NA(+)/H(+) ANTIPORTER 1"/>
    <property type="match status" value="1"/>
</dbReference>
<evidence type="ECO:0000256" key="3">
    <source>
        <dbReference type="ARBA" id="ARBA00022449"/>
    </source>
</evidence>
<comment type="caution">
    <text evidence="11">The sequence shown here is derived from an EMBL/GenBank/DDBJ whole genome shotgun (WGS) entry which is preliminary data.</text>
</comment>
<dbReference type="SUPFAM" id="SSF51735">
    <property type="entry name" value="NAD(P)-binding Rossmann-fold domains"/>
    <property type="match status" value="1"/>
</dbReference>
<dbReference type="EMBL" id="JABXXR010000045">
    <property type="protein sequence ID" value="NVN40462.1"/>
    <property type="molecule type" value="Genomic_DNA"/>
</dbReference>
<dbReference type="AlphaFoldDB" id="A0A850PEW8"/>
<proteinExistence type="predicted"/>
<gene>
    <name evidence="11" type="ORF">HUK82_07785</name>
</gene>
<dbReference type="InterPro" id="IPR036291">
    <property type="entry name" value="NAD(P)-bd_dom_sf"/>
</dbReference>
<evidence type="ECO:0000313" key="11">
    <source>
        <dbReference type="EMBL" id="NVN40462.1"/>
    </source>
</evidence>
<dbReference type="InterPro" id="IPR038770">
    <property type="entry name" value="Na+/solute_symporter_sf"/>
</dbReference>
<dbReference type="RefSeq" id="WP_176613426.1">
    <property type="nucleotide sequence ID" value="NZ_JABXXR010000045.1"/>
</dbReference>
<feature type="transmembrane region" description="Helical" evidence="9">
    <location>
        <begin position="57"/>
        <end position="77"/>
    </location>
</feature>
<keyword evidence="2" id="KW-0813">Transport</keyword>
<keyword evidence="4" id="KW-1003">Cell membrane</keyword>
<organism evidence="11 12">
    <name type="scientific">Ameyamaea chiangmaiensis</name>
    <dbReference type="NCBI Taxonomy" id="442969"/>
    <lineage>
        <taxon>Bacteria</taxon>
        <taxon>Pseudomonadati</taxon>
        <taxon>Pseudomonadota</taxon>
        <taxon>Alphaproteobacteria</taxon>
        <taxon>Acetobacterales</taxon>
        <taxon>Acetobacteraceae</taxon>
        <taxon>Ameyamaea</taxon>
    </lineage>
</organism>
<evidence type="ECO:0000256" key="4">
    <source>
        <dbReference type="ARBA" id="ARBA00022475"/>
    </source>
</evidence>
<dbReference type="GO" id="GO:0015297">
    <property type="term" value="F:antiporter activity"/>
    <property type="evidence" value="ECO:0007669"/>
    <property type="project" value="UniProtKB-KW"/>
</dbReference>
<dbReference type="Pfam" id="PF00999">
    <property type="entry name" value="Na_H_Exchanger"/>
    <property type="match status" value="1"/>
</dbReference>
<feature type="domain" description="Cation/H+ exchanger transmembrane" evidence="10">
    <location>
        <begin position="23"/>
        <end position="394"/>
    </location>
</feature>
<dbReference type="GO" id="GO:0005886">
    <property type="term" value="C:plasma membrane"/>
    <property type="evidence" value="ECO:0007669"/>
    <property type="project" value="UniProtKB-SubCell"/>
</dbReference>
<feature type="transmembrane region" description="Helical" evidence="9">
    <location>
        <begin position="116"/>
        <end position="138"/>
    </location>
</feature>
<dbReference type="PANTHER" id="PTHR32507:SF0">
    <property type="entry name" value="NA(+)_H(+) ANTIPORTER 2-RELATED"/>
    <property type="match status" value="1"/>
</dbReference>
<accession>A0A850PEW8</accession>
<sequence length="614" mass="65441">MAVSLAIGILCVLGAGVAAQWCAWRFRLPAIVLLFALGLVFGPGLGILHPSAAIGPLFRPAVSLAVAIIVFEGGLALDFRQWRAAGEGVLRLTVVALPINWGLGACAAHYVGHLDWGTALLFGSIIVVTGPTVVLPLLRHTKLHPKAAAFLRWEAILNDPVGAILATLVLEVLLAHSNYGPERFFAETAPHMIVATLLAIVIGMAPAYLVRFLFERDLMSELLKTPMLIAMALVVFTGCNLIMDGAGLMAATVFGMALANLRVPGMAELRRIKESLVVLVVSALFILLTADLQRGVLERLSLPIIGLTLAVLFVVRPLCIFLATLGSSLTWQERVFLGWIAPRGIVAAAVAGVAGLRLKEAGFGSADLITPAIFAVIAATMILHGFSLRPLARKLKLTLSDERALAIVGASPWSMDLARCLHEAEVPVLLVDTYSGALAGAARAGIPTLRAEVLSQEGEESLEERPADYLIAATPDAIYNGMVCAHLTPYFGRQRVFQVSPGVSRLDLYRGLSRDARGKVLGDPAWNFGLIERLFGQGWRFVALTVTEADAPGFEHEQGNRLIFLSVRRGTAIWIRSAEDAAPAGIAPGDIVVALLPPLPTEASDHDDPTTAVT</sequence>
<keyword evidence="3" id="KW-0050">Antiport</keyword>
<dbReference type="Proteomes" id="UP000585665">
    <property type="component" value="Unassembled WGS sequence"/>
</dbReference>
<keyword evidence="8 9" id="KW-0472">Membrane</keyword>
<feature type="transmembrane region" description="Helical" evidence="9">
    <location>
        <begin position="304"/>
        <end position="323"/>
    </location>
</feature>
<feature type="transmembrane region" description="Helical" evidence="9">
    <location>
        <begin position="275"/>
        <end position="292"/>
    </location>
</feature>
<feature type="transmembrane region" description="Helical" evidence="9">
    <location>
        <begin position="335"/>
        <end position="356"/>
    </location>
</feature>
<protein>
    <submittedName>
        <fullName evidence="11">Sodium:proton antiporter</fullName>
    </submittedName>
</protein>
<evidence type="ECO:0000256" key="2">
    <source>
        <dbReference type="ARBA" id="ARBA00022448"/>
    </source>
</evidence>
<comment type="subcellular location">
    <subcellularLocation>
        <location evidence="1">Cell membrane</location>
        <topology evidence="1">Multi-pass membrane protein</topology>
    </subcellularLocation>
</comment>
<evidence type="ECO:0000313" key="12">
    <source>
        <dbReference type="Proteomes" id="UP000585665"/>
    </source>
</evidence>
<evidence type="ECO:0000259" key="10">
    <source>
        <dbReference type="Pfam" id="PF00999"/>
    </source>
</evidence>
<evidence type="ECO:0000256" key="7">
    <source>
        <dbReference type="ARBA" id="ARBA00023065"/>
    </source>
</evidence>
<name>A0A850PEW8_9PROT</name>
<feature type="transmembrane region" description="Helical" evidence="9">
    <location>
        <begin position="190"/>
        <end position="210"/>
    </location>
</feature>
<feature type="transmembrane region" description="Helical" evidence="9">
    <location>
        <begin position="31"/>
        <end position="51"/>
    </location>
</feature>
<reference evidence="11 12" key="1">
    <citation type="submission" date="2020-06" db="EMBL/GenBank/DDBJ databases">
        <title>Description of novel acetic acid bacteria.</title>
        <authorList>
            <person name="Sombolestani A."/>
        </authorList>
    </citation>
    <scope>NUCLEOTIDE SEQUENCE [LARGE SCALE GENOMIC DNA]</scope>
    <source>
        <strain evidence="11 12">LMG 27010</strain>
    </source>
</reference>
<evidence type="ECO:0000256" key="1">
    <source>
        <dbReference type="ARBA" id="ARBA00004651"/>
    </source>
</evidence>
<feature type="transmembrane region" description="Helical" evidence="9">
    <location>
        <begin position="6"/>
        <end position="24"/>
    </location>
</feature>
<feature type="transmembrane region" description="Helical" evidence="9">
    <location>
        <begin position="368"/>
        <end position="386"/>
    </location>
</feature>
<dbReference type="GO" id="GO:1902600">
    <property type="term" value="P:proton transmembrane transport"/>
    <property type="evidence" value="ECO:0007669"/>
    <property type="project" value="InterPro"/>
</dbReference>
<keyword evidence="7" id="KW-0406">Ion transport</keyword>
<feature type="transmembrane region" description="Helical" evidence="9">
    <location>
        <begin position="89"/>
        <end position="110"/>
    </location>
</feature>
<keyword evidence="5 9" id="KW-0812">Transmembrane</keyword>